<evidence type="ECO:0000313" key="1">
    <source>
        <dbReference type="EMBL" id="KAH7043761.1"/>
    </source>
</evidence>
<feature type="non-terminal residue" evidence="1">
    <location>
        <position position="94"/>
    </location>
</feature>
<name>A0ABQ8G3A5_9PEZI</name>
<gene>
    <name evidence="1" type="ORF">B0J12DRAFT_539940</name>
</gene>
<reference evidence="1 2" key="1">
    <citation type="journal article" date="2021" name="Nat. Commun.">
        <title>Genetic determinants of endophytism in the Arabidopsis root mycobiome.</title>
        <authorList>
            <person name="Mesny F."/>
            <person name="Miyauchi S."/>
            <person name="Thiergart T."/>
            <person name="Pickel B."/>
            <person name="Atanasova L."/>
            <person name="Karlsson M."/>
            <person name="Huettel B."/>
            <person name="Barry K.W."/>
            <person name="Haridas S."/>
            <person name="Chen C."/>
            <person name="Bauer D."/>
            <person name="Andreopoulos W."/>
            <person name="Pangilinan J."/>
            <person name="LaButti K."/>
            <person name="Riley R."/>
            <person name="Lipzen A."/>
            <person name="Clum A."/>
            <person name="Drula E."/>
            <person name="Henrissat B."/>
            <person name="Kohler A."/>
            <person name="Grigoriev I.V."/>
            <person name="Martin F.M."/>
            <person name="Hacquard S."/>
        </authorList>
    </citation>
    <scope>NUCLEOTIDE SEQUENCE [LARGE SCALE GENOMIC DNA]</scope>
    <source>
        <strain evidence="1 2">MPI-SDFR-AT-0080</strain>
    </source>
</reference>
<proteinExistence type="predicted"/>
<feature type="non-terminal residue" evidence="1">
    <location>
        <position position="1"/>
    </location>
</feature>
<dbReference type="InterPro" id="IPR036291">
    <property type="entry name" value="NAD(P)-bd_dom_sf"/>
</dbReference>
<protein>
    <recommendedName>
        <fullName evidence="3">Alcohol dehydrogenase superfamily zinc-containing</fullName>
    </recommendedName>
</protein>
<evidence type="ECO:0008006" key="3">
    <source>
        <dbReference type="Google" id="ProtNLM"/>
    </source>
</evidence>
<dbReference type="SUPFAM" id="SSF51735">
    <property type="entry name" value="NAD(P)-binding Rossmann-fold domains"/>
    <property type="match status" value="1"/>
</dbReference>
<dbReference type="Gene3D" id="3.40.50.720">
    <property type="entry name" value="NAD(P)-binding Rossmann-like Domain"/>
    <property type="match status" value="1"/>
</dbReference>
<comment type="caution">
    <text evidence="1">The sequence shown here is derived from an EMBL/GenBank/DDBJ whole genome shotgun (WGS) entry which is preliminary data.</text>
</comment>
<dbReference type="EMBL" id="JAGTJR010000022">
    <property type="protein sequence ID" value="KAH7043761.1"/>
    <property type="molecule type" value="Genomic_DNA"/>
</dbReference>
<dbReference type="Proteomes" id="UP000774617">
    <property type="component" value="Unassembled WGS sequence"/>
</dbReference>
<sequence length="94" mass="9692">IDEKRIGQPGGITCQLLPMFTRFGELSDIDVRPGETVVTAPAAGLYGGAAVHAALALGVRVMAAGRDTKTLDKLVLVDPKRVAAASFTGDVNGD</sequence>
<keyword evidence="2" id="KW-1185">Reference proteome</keyword>
<organism evidence="1 2">
    <name type="scientific">Macrophomina phaseolina</name>
    <dbReference type="NCBI Taxonomy" id="35725"/>
    <lineage>
        <taxon>Eukaryota</taxon>
        <taxon>Fungi</taxon>
        <taxon>Dikarya</taxon>
        <taxon>Ascomycota</taxon>
        <taxon>Pezizomycotina</taxon>
        <taxon>Dothideomycetes</taxon>
        <taxon>Dothideomycetes incertae sedis</taxon>
        <taxon>Botryosphaeriales</taxon>
        <taxon>Botryosphaeriaceae</taxon>
        <taxon>Macrophomina</taxon>
    </lineage>
</organism>
<accession>A0ABQ8G3A5</accession>
<evidence type="ECO:0000313" key="2">
    <source>
        <dbReference type="Proteomes" id="UP000774617"/>
    </source>
</evidence>